<name>A0A344UJK2_9NEIS</name>
<reference evidence="1 2" key="1">
    <citation type="submission" date="2018-05" db="EMBL/GenBank/DDBJ databases">
        <title>Genome sequencing, assembly and analysis of the novel insecticidal bacterium, Chromobacterium phragmitis.</title>
        <authorList>
            <person name="Sparks M.E."/>
            <person name="Blackburn M.B."/>
            <person name="Gundersen-Rindal D.E."/>
        </authorList>
    </citation>
    <scope>NUCLEOTIDE SEQUENCE [LARGE SCALE GENOMIC DNA]</scope>
    <source>
        <strain evidence="1">IIBBL 274-1</strain>
    </source>
</reference>
<dbReference type="KEGG" id="chrb:DK843_14755"/>
<sequence>MKAVGACLCEKEVFRIGRHIMFSALNKALSSFTHRVGMSNQEAAGSGGRPIGHMSLNGAAVEVKSTQWPNVYQLGDSGRLTFSADLVSHRAANGEMLLSHDNAEGLARMYGEWQEDRLTLMRGISSNHFSWDGIVMNGLAASEGSDDFPGATMGGSGSRWLPTSMGSSDGALMTSSGIAIGNHNQTMRAAMSASQPQDNVLLGMVLRFDAGANQNLAVHFLNPGEILVKGPVENQDFAISHLVVSDVSNPAGFGAMRYEGTAWDADLMPAALYDPSGKHGETGRQVTQDWMDRSAAKMNELQQRRLLWRDVD</sequence>
<proteinExistence type="predicted"/>
<dbReference type="EMBL" id="CP029554">
    <property type="protein sequence ID" value="AXE35450.1"/>
    <property type="molecule type" value="Genomic_DNA"/>
</dbReference>
<dbReference type="Proteomes" id="UP000252038">
    <property type="component" value="Chromosome"/>
</dbReference>
<organism evidence="1 2">
    <name type="scientific">Chromobacterium phragmitis</name>
    <dbReference type="NCBI Taxonomy" id="2202141"/>
    <lineage>
        <taxon>Bacteria</taxon>
        <taxon>Pseudomonadati</taxon>
        <taxon>Pseudomonadota</taxon>
        <taxon>Betaproteobacteria</taxon>
        <taxon>Neisseriales</taxon>
        <taxon>Chromobacteriaceae</taxon>
        <taxon>Chromobacterium</taxon>
    </lineage>
</organism>
<gene>
    <name evidence="1" type="ORF">DK843_14755</name>
</gene>
<protein>
    <submittedName>
        <fullName evidence="1">Uncharacterized protein</fullName>
    </submittedName>
</protein>
<dbReference type="AlphaFoldDB" id="A0A344UJK2"/>
<evidence type="ECO:0000313" key="2">
    <source>
        <dbReference type="Proteomes" id="UP000252038"/>
    </source>
</evidence>
<evidence type="ECO:0000313" key="1">
    <source>
        <dbReference type="EMBL" id="AXE35450.1"/>
    </source>
</evidence>
<accession>A0A344UJK2</accession>